<organism evidence="13 14">
    <name type="scientific">Moraxella canis</name>
    <dbReference type="NCBI Taxonomy" id="90239"/>
    <lineage>
        <taxon>Bacteria</taxon>
        <taxon>Pseudomonadati</taxon>
        <taxon>Pseudomonadota</taxon>
        <taxon>Gammaproteobacteria</taxon>
        <taxon>Moraxellales</taxon>
        <taxon>Moraxellaceae</taxon>
        <taxon>Moraxella</taxon>
    </lineage>
</organism>
<dbReference type="GO" id="GO:0015473">
    <property type="term" value="F:fimbrial usher porin activity"/>
    <property type="evidence" value="ECO:0007669"/>
    <property type="project" value="InterPro"/>
</dbReference>
<dbReference type="PROSITE" id="PS01151">
    <property type="entry name" value="FIMBRIAL_USHER"/>
    <property type="match status" value="1"/>
</dbReference>
<evidence type="ECO:0000313" key="14">
    <source>
        <dbReference type="Proteomes" id="UP000190322"/>
    </source>
</evidence>
<feature type="chain" id="PRO_5012729900" description="Fimbrial protein" evidence="10">
    <location>
        <begin position="24"/>
        <end position="803"/>
    </location>
</feature>
<dbReference type="PANTHER" id="PTHR30451">
    <property type="entry name" value="OUTER MEMBRANE USHER PROTEIN"/>
    <property type="match status" value="1"/>
</dbReference>
<dbReference type="InterPro" id="IPR037224">
    <property type="entry name" value="PapC_N_sf"/>
</dbReference>
<accession>A0A1S9ZH56</accession>
<feature type="signal peptide" evidence="10">
    <location>
        <begin position="1"/>
        <end position="23"/>
    </location>
</feature>
<dbReference type="SUPFAM" id="SSF141729">
    <property type="entry name" value="FimD N-terminal domain-like"/>
    <property type="match status" value="1"/>
</dbReference>
<dbReference type="EMBL" id="MUXT01000009">
    <property type="protein sequence ID" value="OOR82845.1"/>
    <property type="molecule type" value="Genomic_DNA"/>
</dbReference>
<keyword evidence="5 9" id="KW-0812">Transmembrane</keyword>
<evidence type="ECO:0000313" key="13">
    <source>
        <dbReference type="EMBL" id="OOR82845.1"/>
    </source>
</evidence>
<evidence type="ECO:0000256" key="6">
    <source>
        <dbReference type="ARBA" id="ARBA00022729"/>
    </source>
</evidence>
<dbReference type="InterPro" id="IPR000015">
    <property type="entry name" value="Fimb_usher"/>
</dbReference>
<evidence type="ECO:0000256" key="8">
    <source>
        <dbReference type="ARBA" id="ARBA00023237"/>
    </source>
</evidence>
<feature type="domain" description="PapC-like C-terminal" evidence="11">
    <location>
        <begin position="742"/>
        <end position="788"/>
    </location>
</feature>
<feature type="domain" description="PapC N-terminal" evidence="12">
    <location>
        <begin position="28"/>
        <end position="168"/>
    </location>
</feature>
<evidence type="ECO:0000256" key="9">
    <source>
        <dbReference type="RuleBase" id="RU003884"/>
    </source>
</evidence>
<evidence type="ECO:0000256" key="5">
    <source>
        <dbReference type="ARBA" id="ARBA00022692"/>
    </source>
</evidence>
<dbReference type="Gene3D" id="3.10.20.410">
    <property type="match status" value="1"/>
</dbReference>
<keyword evidence="6 10" id="KW-0732">Signal</keyword>
<dbReference type="Gene3D" id="2.60.40.2610">
    <property type="entry name" value="Outer membrane usher protein FimD, plug domain"/>
    <property type="match status" value="1"/>
</dbReference>
<keyword evidence="4" id="KW-1134">Transmembrane beta strand</keyword>
<dbReference type="Pfam" id="PF00577">
    <property type="entry name" value="Usher"/>
    <property type="match status" value="1"/>
</dbReference>
<evidence type="ECO:0000256" key="2">
    <source>
        <dbReference type="ARBA" id="ARBA00008064"/>
    </source>
</evidence>
<evidence type="ECO:0000256" key="3">
    <source>
        <dbReference type="ARBA" id="ARBA00022448"/>
    </source>
</evidence>
<evidence type="ECO:0000256" key="7">
    <source>
        <dbReference type="ARBA" id="ARBA00023136"/>
    </source>
</evidence>
<comment type="subcellular location">
    <subcellularLocation>
        <location evidence="1 9">Cell outer membrane</location>
        <topology evidence="1 9">Multi-pass membrane protein</topology>
    </subcellularLocation>
</comment>
<name>A0A1S9ZH56_9GAMM</name>
<evidence type="ECO:0000256" key="10">
    <source>
        <dbReference type="SAM" id="SignalP"/>
    </source>
</evidence>
<dbReference type="Gene3D" id="2.60.40.2070">
    <property type="match status" value="1"/>
</dbReference>
<keyword evidence="3 9" id="KW-0813">Transport</keyword>
<evidence type="ECO:0000259" key="11">
    <source>
        <dbReference type="Pfam" id="PF13953"/>
    </source>
</evidence>
<evidence type="ECO:0000259" key="12">
    <source>
        <dbReference type="Pfam" id="PF13954"/>
    </source>
</evidence>
<keyword evidence="9" id="KW-1029">Fimbrium biogenesis</keyword>
<evidence type="ECO:0000256" key="4">
    <source>
        <dbReference type="ARBA" id="ARBA00022452"/>
    </source>
</evidence>
<dbReference type="RefSeq" id="WP_078256482.1">
    <property type="nucleotide sequence ID" value="NZ_MUXT01000009.1"/>
</dbReference>
<dbReference type="Pfam" id="PF13953">
    <property type="entry name" value="PapC_C"/>
    <property type="match status" value="1"/>
</dbReference>
<dbReference type="GO" id="GO:0009279">
    <property type="term" value="C:cell outer membrane"/>
    <property type="evidence" value="ECO:0007669"/>
    <property type="project" value="UniProtKB-SubCell"/>
</dbReference>
<dbReference type="InterPro" id="IPR043142">
    <property type="entry name" value="PapC-like_C_sf"/>
</dbReference>
<dbReference type="Proteomes" id="UP000190322">
    <property type="component" value="Unassembled WGS sequence"/>
</dbReference>
<dbReference type="AlphaFoldDB" id="A0A1S9ZH56"/>
<keyword evidence="8 9" id="KW-0998">Cell outer membrane</keyword>
<dbReference type="InterPro" id="IPR042186">
    <property type="entry name" value="FimD_plug_dom"/>
</dbReference>
<dbReference type="PANTHER" id="PTHR30451:SF5">
    <property type="entry name" value="SLR0019 PROTEIN"/>
    <property type="match status" value="1"/>
</dbReference>
<dbReference type="InterPro" id="IPR025949">
    <property type="entry name" value="PapC-like_C"/>
</dbReference>
<gene>
    <name evidence="13" type="ORF">B0180_08135</name>
</gene>
<dbReference type="InterPro" id="IPR018030">
    <property type="entry name" value="Fimbrial_membr_usher_CS"/>
</dbReference>
<dbReference type="InterPro" id="IPR025885">
    <property type="entry name" value="PapC_N"/>
</dbReference>
<keyword evidence="7 9" id="KW-0472">Membrane</keyword>
<protein>
    <recommendedName>
        <fullName evidence="15">Fimbrial protein</fullName>
    </recommendedName>
</protein>
<dbReference type="Gene3D" id="2.60.40.3110">
    <property type="match status" value="1"/>
</dbReference>
<sequence length="803" mass="88778">MMKSLFQISMVIGLIILPSAVLADGEFEFDDAFLYQTGQHISTEQFRFGNPIAAGQYVADVYVNGAYRDQLTLRFVDSDSEPIRGLCWSQELMEALELKAEAVVLQPTANCISALDATPELGYRFDITTHRLNVDVPQIYINARPKGYIPRSSWREGVTAAFLKYSLHGYHQKNDSKRSDHHFASLNTGGSFGRWSLNQLGSASFGEDDRYQHQQLYVQRDMDDVDGRLKIGDFYTQSPLIDNISLRGVSLLSEPRMLPYIQNGYAPLIRGHASSPAVIKIYQNDYIIHELSVAAGPFEISDLPALSSTSDTLRVVILEADGVAREMLVPFARTAQMLRPGHMRYHLSAGAYRQNQHTDDNLLVHGSVQYGMNNHLTAQAGAIVHPDYQSVTVGGVTGLAWGALSFDMNAVQAEGWDSASKLHLGYQHYLKSSKTYIDADAYHYFSKAYPSLGDVINHTNQPVTQNKHLKQQYRLNVSQDLSKGLGSVYASGTLNRYDDKNESSYQFGYSNAYKNIQYRLGVGKSYNLNTDRYENSWFAHLTMPFDEYLKNPSTISAQHNHRQGSDYSQVSWNSVFGDADQHHYSVGVGKQDHEDASVYASISAGLPTARVGLSASHQGDSSQFSYSASGAVVAHEHGVTLANNLGETFAIIRAKGAKGTPITGGNGNKIDRFGHGIVPTLSPYQINRIGIDVNHLPDDVEIEATAKTLIPRAYTAHLVEFATKSGQLVLFDVNNLDLPPLGSVYDQAGNLIGQVVQDGRVLARVPDSQGQVRISWQSGECLIDYDIQDESSELVIYPAQCQN</sequence>
<dbReference type="Pfam" id="PF13954">
    <property type="entry name" value="PapC_N"/>
    <property type="match status" value="1"/>
</dbReference>
<comment type="caution">
    <text evidence="13">The sequence shown here is derived from an EMBL/GenBank/DDBJ whole genome shotgun (WGS) entry which is preliminary data.</text>
</comment>
<dbReference type="GO" id="GO:0009297">
    <property type="term" value="P:pilus assembly"/>
    <property type="evidence" value="ECO:0007669"/>
    <property type="project" value="InterPro"/>
</dbReference>
<evidence type="ECO:0000256" key="1">
    <source>
        <dbReference type="ARBA" id="ARBA00004571"/>
    </source>
</evidence>
<comment type="similarity">
    <text evidence="2 9">Belongs to the fimbrial export usher family.</text>
</comment>
<reference evidence="13 14" key="1">
    <citation type="submission" date="2017-02" db="EMBL/GenBank/DDBJ databases">
        <title>Draft genome sequence of Moraxella canis CCUG 8415A type strain.</title>
        <authorList>
            <person name="Engstrom-Jakobsson H."/>
            <person name="Salva-Serra F."/>
            <person name="Thorell K."/>
            <person name="Gonzales-Siles L."/>
            <person name="Karlsson R."/>
            <person name="Boulund F."/>
            <person name="Engstrand L."/>
            <person name="Moore E."/>
        </authorList>
    </citation>
    <scope>NUCLEOTIDE SEQUENCE [LARGE SCALE GENOMIC DNA]</scope>
    <source>
        <strain evidence="13 14">CCUG 8415A</strain>
    </source>
</reference>
<proteinExistence type="inferred from homology"/>
<evidence type="ECO:0008006" key="15">
    <source>
        <dbReference type="Google" id="ProtNLM"/>
    </source>
</evidence>